<sequence>MSIPPRRGPSTAPIIARPLPSQYTRSALWSNLLHSDQPKSRPSSSGSQPATLWPLSVSCPFCSVNLSNAQTTKAADHIWLCLTQISKGLQKEAASGLEAIKKCAVCLRDLQTWSTYSKANHILSHTRTEIMEWFLDSRQPKLIKTASVHDDDEDDFREPAIRHVRLSKVGQRLHREDPDTPSSNDPLRTHSRKRRSSHNSNSHPDSSRSLDINLRAFHDPSLRRQSSSQDNASNPSSNAPMLSSSPMRTSTRLSMTLEHKVDLSGITYKRKRPREARYETSAVSTSPVSQPSIKPPPAPSLNTHVYDELESCHGNDWLECSTRDFIAEGNGKGSVDKIKQDVKHMINDKTENETALDDTKDDPFYQDDQNDLDNRGDWDDEDDEDEDDESVMSSEDERVSSAPSLPLDQLLERNLPETIDEGISRQHLLEHMLPMVQYEPVRERVVRILERILYFIDDRRLARLTYVKEGCPYWEMADLDFVLELIHQVKEPHIMASIYYILDKYDIKAISAADVIERFVLLHSSFARMFCLIAFIRSRIPQDPNHTRKYVLPSDPSEDVPQREPATIVLDGEADGEADEEKAASLQQDDEQWNLTADIYSIVLDEDEDESPSAPQQLNGTAATVAVEDDYGKDKDNIAVPEQFDEEDIILRELSNIEGDDDSFFDDPLGDNEPQNRIPNKSSPLKVKKDAYAHASVIIDLSGSPGSKADEDEFSFYQELMDDEDK</sequence>
<reference evidence="2 3" key="1">
    <citation type="submission" date="2016-07" db="EMBL/GenBank/DDBJ databases">
        <title>Pervasive Adenine N6-methylation of Active Genes in Fungi.</title>
        <authorList>
            <consortium name="DOE Joint Genome Institute"/>
            <person name="Mondo S.J."/>
            <person name="Dannebaum R.O."/>
            <person name="Kuo R.C."/>
            <person name="Labutti K."/>
            <person name="Haridas S."/>
            <person name="Kuo A."/>
            <person name="Salamov A."/>
            <person name="Ahrendt S.R."/>
            <person name="Lipzen A."/>
            <person name="Sullivan W."/>
            <person name="Andreopoulos W.B."/>
            <person name="Clum A."/>
            <person name="Lindquist E."/>
            <person name="Daum C."/>
            <person name="Ramamoorthy G.K."/>
            <person name="Gryganskyi A."/>
            <person name="Culley D."/>
            <person name="Magnuson J.K."/>
            <person name="James T.Y."/>
            <person name="O'Malley M.A."/>
            <person name="Stajich J.E."/>
            <person name="Spatafora J.W."/>
            <person name="Visel A."/>
            <person name="Grigoriev I.V."/>
        </authorList>
    </citation>
    <scope>NUCLEOTIDE SEQUENCE [LARGE SCALE GENOMIC DNA]</scope>
    <source>
        <strain evidence="2 3">NRRL 2496</strain>
    </source>
</reference>
<feature type="region of interest" description="Disordered" evidence="1">
    <location>
        <begin position="350"/>
        <end position="407"/>
    </location>
</feature>
<keyword evidence="3" id="KW-1185">Reference proteome</keyword>
<dbReference type="AlphaFoldDB" id="A0A1X2HHG6"/>
<evidence type="ECO:0000313" key="3">
    <source>
        <dbReference type="Proteomes" id="UP000242180"/>
    </source>
</evidence>
<feature type="region of interest" description="Disordered" evidence="1">
    <location>
        <begin position="271"/>
        <end position="297"/>
    </location>
</feature>
<proteinExistence type="predicted"/>
<name>A0A1X2HHG6_SYNRA</name>
<feature type="compositionally biased region" description="Polar residues" evidence="1">
    <location>
        <begin position="281"/>
        <end position="292"/>
    </location>
</feature>
<evidence type="ECO:0000256" key="1">
    <source>
        <dbReference type="SAM" id="MobiDB-lite"/>
    </source>
</evidence>
<gene>
    <name evidence="2" type="ORF">BCR43DRAFT_562016</name>
</gene>
<feature type="region of interest" description="Disordered" evidence="1">
    <location>
        <begin position="146"/>
        <end position="250"/>
    </location>
</feature>
<dbReference type="Proteomes" id="UP000242180">
    <property type="component" value="Unassembled WGS sequence"/>
</dbReference>
<feature type="compositionally biased region" description="Acidic residues" evidence="1">
    <location>
        <begin position="660"/>
        <end position="670"/>
    </location>
</feature>
<feature type="compositionally biased region" description="Acidic residues" evidence="1">
    <location>
        <begin position="378"/>
        <end position="390"/>
    </location>
</feature>
<feature type="compositionally biased region" description="Low complexity" evidence="1">
    <location>
        <begin position="225"/>
        <end position="247"/>
    </location>
</feature>
<organism evidence="2 3">
    <name type="scientific">Syncephalastrum racemosum</name>
    <name type="common">Filamentous fungus</name>
    <dbReference type="NCBI Taxonomy" id="13706"/>
    <lineage>
        <taxon>Eukaryota</taxon>
        <taxon>Fungi</taxon>
        <taxon>Fungi incertae sedis</taxon>
        <taxon>Mucoromycota</taxon>
        <taxon>Mucoromycotina</taxon>
        <taxon>Mucoromycetes</taxon>
        <taxon>Mucorales</taxon>
        <taxon>Syncephalastraceae</taxon>
        <taxon>Syncephalastrum</taxon>
    </lineage>
</organism>
<feature type="compositionally biased region" description="Polar residues" evidence="1">
    <location>
        <begin position="673"/>
        <end position="683"/>
    </location>
</feature>
<accession>A0A1X2HHG6</accession>
<dbReference type="InParanoid" id="A0A1X2HHG6"/>
<feature type="region of interest" description="Disordered" evidence="1">
    <location>
        <begin position="660"/>
        <end position="684"/>
    </location>
</feature>
<comment type="caution">
    <text evidence="2">The sequence shown here is derived from an EMBL/GenBank/DDBJ whole genome shotgun (WGS) entry which is preliminary data.</text>
</comment>
<dbReference type="EMBL" id="MCGN01000003">
    <property type="protein sequence ID" value="ORY98534.1"/>
    <property type="molecule type" value="Genomic_DNA"/>
</dbReference>
<feature type="compositionally biased region" description="Basic and acidic residues" evidence="1">
    <location>
        <begin position="350"/>
        <end position="363"/>
    </location>
</feature>
<feature type="compositionally biased region" description="Low complexity" evidence="1">
    <location>
        <begin position="198"/>
        <end position="209"/>
    </location>
</feature>
<evidence type="ECO:0000313" key="2">
    <source>
        <dbReference type="EMBL" id="ORY98534.1"/>
    </source>
</evidence>
<protein>
    <submittedName>
        <fullName evidence="2">Uncharacterized protein</fullName>
    </submittedName>
</protein>